<evidence type="ECO:0000256" key="1">
    <source>
        <dbReference type="ARBA" id="ARBA00007980"/>
    </source>
</evidence>
<organism evidence="2 3">
    <name type="scientific">Coniosporium apollinis (strain CBS 100218)</name>
    <name type="common">Rock-inhabiting black yeast</name>
    <dbReference type="NCBI Taxonomy" id="1168221"/>
    <lineage>
        <taxon>Eukaryota</taxon>
        <taxon>Fungi</taxon>
        <taxon>Dikarya</taxon>
        <taxon>Ascomycota</taxon>
        <taxon>Pezizomycotina</taxon>
        <taxon>Dothideomycetes</taxon>
        <taxon>Dothideomycetes incertae sedis</taxon>
        <taxon>Coniosporium</taxon>
    </lineage>
</organism>
<evidence type="ECO:0000313" key="2">
    <source>
        <dbReference type="EMBL" id="EON69180.1"/>
    </source>
</evidence>
<dbReference type="SUPFAM" id="SSF158997">
    <property type="entry name" value="Trm112p-like"/>
    <property type="match status" value="1"/>
</dbReference>
<dbReference type="eggNOG" id="KOG1088">
    <property type="taxonomic scope" value="Eukaryota"/>
</dbReference>
<dbReference type="HOGENOM" id="CLU_086140_0_0_1"/>
<sequence>MKLLTLNFLTCARRACKSSADAFPLHPRDVELEIVEAEPNPSFLSNILPRLEWPALVTLCAELGLPGLPGEAPEVAELTAGEDGKGGKLAEDLHRLLLETTVKEGALVCGSCGHEYRVKEGIANFLLPSHLV</sequence>
<dbReference type="RefSeq" id="XP_007784497.1">
    <property type="nucleotide sequence ID" value="XM_007786307.1"/>
</dbReference>
<dbReference type="PANTHER" id="PTHR12773">
    <property type="entry name" value="UPF0315 PROTEIN-RELATED"/>
    <property type="match status" value="1"/>
</dbReference>
<dbReference type="Proteomes" id="UP000016924">
    <property type="component" value="Unassembled WGS sequence"/>
</dbReference>
<name>R7Z4S4_CONA1</name>
<evidence type="ECO:0008006" key="4">
    <source>
        <dbReference type="Google" id="ProtNLM"/>
    </source>
</evidence>
<evidence type="ECO:0000313" key="3">
    <source>
        <dbReference type="Proteomes" id="UP000016924"/>
    </source>
</evidence>
<dbReference type="AlphaFoldDB" id="R7Z4S4"/>
<protein>
    <recommendedName>
        <fullName evidence="4">Trm112p-domain-containing protein</fullName>
    </recommendedName>
</protein>
<proteinExistence type="inferred from homology"/>
<dbReference type="OMA" id="NMLTSKC"/>
<dbReference type="GO" id="GO:0046982">
    <property type="term" value="F:protein heterodimerization activity"/>
    <property type="evidence" value="ECO:0007669"/>
    <property type="project" value="InterPro"/>
</dbReference>
<comment type="similarity">
    <text evidence="1">Belongs to the TRM112 family.</text>
</comment>
<dbReference type="GO" id="GO:0070476">
    <property type="term" value="P:rRNA (guanine-N7)-methylation"/>
    <property type="evidence" value="ECO:0007669"/>
    <property type="project" value="TreeGrafter"/>
</dbReference>
<reference evidence="3" key="1">
    <citation type="submission" date="2012-06" db="EMBL/GenBank/DDBJ databases">
        <title>The genome sequence of Coniosporium apollinis CBS 100218.</title>
        <authorList>
            <consortium name="The Broad Institute Genome Sequencing Platform"/>
            <person name="Cuomo C."/>
            <person name="Gorbushina A."/>
            <person name="Noack S."/>
            <person name="Walker B."/>
            <person name="Young S.K."/>
            <person name="Zeng Q."/>
            <person name="Gargeya S."/>
            <person name="Fitzgerald M."/>
            <person name="Haas B."/>
            <person name="Abouelleil A."/>
            <person name="Alvarado L."/>
            <person name="Arachchi H.M."/>
            <person name="Berlin A.M."/>
            <person name="Chapman S.B."/>
            <person name="Goldberg J."/>
            <person name="Griggs A."/>
            <person name="Gujja S."/>
            <person name="Hansen M."/>
            <person name="Howarth C."/>
            <person name="Imamovic A."/>
            <person name="Larimer J."/>
            <person name="McCowan C."/>
            <person name="Montmayeur A."/>
            <person name="Murphy C."/>
            <person name="Neiman D."/>
            <person name="Pearson M."/>
            <person name="Priest M."/>
            <person name="Roberts A."/>
            <person name="Saif S."/>
            <person name="Shea T."/>
            <person name="Sisk P."/>
            <person name="Sykes S."/>
            <person name="Wortman J."/>
            <person name="Nusbaum C."/>
            <person name="Birren B."/>
        </authorList>
    </citation>
    <scope>NUCLEOTIDE SEQUENCE [LARGE SCALE GENOMIC DNA]</scope>
    <source>
        <strain evidence="3">CBS 100218</strain>
    </source>
</reference>
<dbReference type="OrthoDB" id="2187549at2759"/>
<dbReference type="Gene3D" id="2.20.25.10">
    <property type="match status" value="1"/>
</dbReference>
<accession>R7Z4S4</accession>
<dbReference type="InterPro" id="IPR039127">
    <property type="entry name" value="Trm112"/>
</dbReference>
<dbReference type="Pfam" id="PF03966">
    <property type="entry name" value="Trm112p"/>
    <property type="match status" value="1"/>
</dbReference>
<dbReference type="PANTHER" id="PTHR12773:SF0">
    <property type="entry name" value="MULTIFUNCTIONAL METHYLTRANSFERASE SUBUNIT TRM112-LIKE PROTEIN"/>
    <property type="match status" value="1"/>
</dbReference>
<dbReference type="GO" id="GO:0030488">
    <property type="term" value="P:tRNA methylation"/>
    <property type="evidence" value="ECO:0007669"/>
    <property type="project" value="TreeGrafter"/>
</dbReference>
<dbReference type="GeneID" id="19905849"/>
<dbReference type="STRING" id="1168221.R7Z4S4"/>
<gene>
    <name evidence="2" type="ORF">W97_08538</name>
</gene>
<dbReference type="InterPro" id="IPR005651">
    <property type="entry name" value="Trm112-like"/>
</dbReference>
<keyword evidence="3" id="KW-1185">Reference proteome</keyword>
<dbReference type="EMBL" id="JH767608">
    <property type="protein sequence ID" value="EON69180.1"/>
    <property type="molecule type" value="Genomic_DNA"/>
</dbReference>